<keyword evidence="3" id="KW-1185">Reference proteome</keyword>
<comment type="caution">
    <text evidence="2">The sequence shown here is derived from an EMBL/GenBank/DDBJ whole genome shotgun (WGS) entry which is preliminary data.</text>
</comment>
<evidence type="ECO:0000313" key="3">
    <source>
        <dbReference type="Proteomes" id="UP001582793"/>
    </source>
</evidence>
<dbReference type="EMBL" id="JBCGDC010000058">
    <property type="protein sequence ID" value="MFB6395404.1"/>
    <property type="molecule type" value="Genomic_DNA"/>
</dbReference>
<name>A0ABV5CUF0_9ACTN</name>
<evidence type="ECO:0000313" key="2">
    <source>
        <dbReference type="EMBL" id="MFB6395404.1"/>
    </source>
</evidence>
<accession>A0ABV5CUF0</accession>
<evidence type="ECO:0000256" key="1">
    <source>
        <dbReference type="SAM" id="MobiDB-lite"/>
    </source>
</evidence>
<dbReference type="Proteomes" id="UP001582793">
    <property type="component" value="Unassembled WGS sequence"/>
</dbReference>
<gene>
    <name evidence="2" type="ORF">AAFH96_20150</name>
</gene>
<protein>
    <submittedName>
        <fullName evidence="2">Uncharacterized protein</fullName>
    </submittedName>
</protein>
<sequence>MIDVRAERNANRIEIVLDNDEAMRLAACLTEATVGLSRAEFFIRTGCAREDVDSLGRKLVDIARGEVETFSADLPEGDEQTENPRRPRR</sequence>
<feature type="region of interest" description="Disordered" evidence="1">
    <location>
        <begin position="70"/>
        <end position="89"/>
    </location>
</feature>
<organism evidence="2 3">
    <name type="scientific">Polymorphospora lycopeni</name>
    <dbReference type="NCBI Taxonomy" id="3140240"/>
    <lineage>
        <taxon>Bacteria</taxon>
        <taxon>Bacillati</taxon>
        <taxon>Actinomycetota</taxon>
        <taxon>Actinomycetes</taxon>
        <taxon>Micromonosporales</taxon>
        <taxon>Micromonosporaceae</taxon>
        <taxon>Polymorphospora</taxon>
    </lineage>
</organism>
<reference evidence="2 3" key="1">
    <citation type="submission" date="2024-04" db="EMBL/GenBank/DDBJ databases">
        <title>Polymorphospora sp. isolated from Baiyangdian Lake in Xiong'an New Area.</title>
        <authorList>
            <person name="Zhang X."/>
            <person name="Liu J."/>
        </authorList>
    </citation>
    <scope>NUCLEOTIDE SEQUENCE [LARGE SCALE GENOMIC DNA]</scope>
    <source>
        <strain evidence="2 3">2-325</strain>
    </source>
</reference>
<proteinExistence type="predicted"/>
<dbReference type="RefSeq" id="WP_364214144.1">
    <property type="nucleotide sequence ID" value="NZ_JBCGDC010000058.1"/>
</dbReference>